<evidence type="ECO:0000313" key="1">
    <source>
        <dbReference type="EMBL" id="OGE09704.1"/>
    </source>
</evidence>
<sequence length="169" mass="19540">MGSQETLHESALDEEILRNRDEILRLLLFNASQILVQRGIKTKIPGLVVARGYRFDLNVQNVAQKHLETIHWQAHALSDYDKLRMGIPQMFRVQFDDITVLPGKHGIGNPAILRDWRGFYHLEDGGIEANTKSIYLAIQNHIEQVEDYLRRNPPFKKSLLSKVPFLSRQ</sequence>
<dbReference type="Proteomes" id="UP000179227">
    <property type="component" value="Unassembled WGS sequence"/>
</dbReference>
<dbReference type="EMBL" id="MFBS01000017">
    <property type="protein sequence ID" value="OGE09704.1"/>
    <property type="molecule type" value="Genomic_DNA"/>
</dbReference>
<dbReference type="AlphaFoldDB" id="A0A1F5HZV6"/>
<accession>A0A1F5HZV6</accession>
<comment type="caution">
    <text evidence="1">The sequence shown here is derived from an EMBL/GenBank/DDBJ whole genome shotgun (WGS) entry which is preliminary data.</text>
</comment>
<name>A0A1F5HZV6_9BACT</name>
<protein>
    <submittedName>
        <fullName evidence="1">Uncharacterized protein</fullName>
    </submittedName>
</protein>
<gene>
    <name evidence="1" type="ORF">A3A60_00030</name>
</gene>
<organism evidence="1 2">
    <name type="scientific">Candidatus Curtissbacteria bacterium RIFCSPLOWO2_01_FULL_42_26</name>
    <dbReference type="NCBI Taxonomy" id="1797729"/>
    <lineage>
        <taxon>Bacteria</taxon>
        <taxon>Candidatus Curtissiibacteriota</taxon>
    </lineage>
</organism>
<evidence type="ECO:0000313" key="2">
    <source>
        <dbReference type="Proteomes" id="UP000179227"/>
    </source>
</evidence>
<proteinExistence type="predicted"/>
<reference evidence="1 2" key="1">
    <citation type="journal article" date="2016" name="Nat. Commun.">
        <title>Thousands of microbial genomes shed light on interconnected biogeochemical processes in an aquifer system.</title>
        <authorList>
            <person name="Anantharaman K."/>
            <person name="Brown C.T."/>
            <person name="Hug L.A."/>
            <person name="Sharon I."/>
            <person name="Castelle C.J."/>
            <person name="Probst A.J."/>
            <person name="Thomas B.C."/>
            <person name="Singh A."/>
            <person name="Wilkins M.J."/>
            <person name="Karaoz U."/>
            <person name="Brodie E.L."/>
            <person name="Williams K.H."/>
            <person name="Hubbard S.S."/>
            <person name="Banfield J.F."/>
        </authorList>
    </citation>
    <scope>NUCLEOTIDE SEQUENCE [LARGE SCALE GENOMIC DNA]</scope>
</reference>